<feature type="transmembrane region" description="Helical" evidence="2">
    <location>
        <begin position="182"/>
        <end position="208"/>
    </location>
</feature>
<dbReference type="Pfam" id="PF06687">
    <property type="entry name" value="SUR7"/>
    <property type="match status" value="1"/>
</dbReference>
<dbReference type="EMBL" id="CAMGZC010000287">
    <property type="protein sequence ID" value="CAI0645958.1"/>
    <property type="molecule type" value="Genomic_DNA"/>
</dbReference>
<dbReference type="InterPro" id="IPR009571">
    <property type="entry name" value="SUR7/Rim9-like_fungi"/>
</dbReference>
<feature type="transmembrane region" description="Helical" evidence="2">
    <location>
        <begin position="228"/>
        <end position="251"/>
    </location>
</feature>
<keyword evidence="2" id="KW-0472">Membrane</keyword>
<dbReference type="Proteomes" id="UP001152533">
    <property type="component" value="Unassembled WGS sequence"/>
</dbReference>
<proteinExistence type="predicted"/>
<dbReference type="PANTHER" id="PTHR28019">
    <property type="entry name" value="CELL MEMBRANE PROTEIN YLR413W-RELATED"/>
    <property type="match status" value="1"/>
</dbReference>
<keyword evidence="2" id="KW-1133">Transmembrane helix</keyword>
<feature type="transmembrane region" description="Helical" evidence="2">
    <location>
        <begin position="154"/>
        <end position="175"/>
    </location>
</feature>
<gene>
    <name evidence="3" type="ORF">CGXH109_LOCUS50422</name>
</gene>
<dbReference type="PANTHER" id="PTHR28019:SF2">
    <property type="entry name" value="CELL MEMBRANE PROTEIN YLR413W-RELATED"/>
    <property type="match status" value="1"/>
</dbReference>
<dbReference type="AlphaFoldDB" id="A0A9W4W7N9"/>
<keyword evidence="4" id="KW-1185">Reference proteome</keyword>
<accession>A0A9W4W7N9</accession>
<comment type="caution">
    <text evidence="3">The sequence shown here is derived from an EMBL/GenBank/DDBJ whole genome shotgun (WGS) entry which is preliminary data.</text>
</comment>
<sequence>MAHNAPTRRVPAFTFLPILASMIVGMLIVVSLHQVRGLGLAINSHFFGWVDATNLNIPAKLGGSQYLQDLSRVSGADLVGQDATPATLHIFDVYYITLLGSCGHINDVTVCTTRLVGYWFDPRSDLKLDATSIAGTFSGNLNDALNSYAKTSSFFGVAYIFAFVLTILAPIVSVISGRCGRAGFAGVVLSAMATICLLAASIAATVIFKKVDDAINEDFNDIGISSALGLLFVPTWIALAFSLLTSVLMGIKTHNPRAPKGPISGMITGGRDIKSGNVQGGVPRPLTLLKRVQTWGQHKYVHIGGGGGQFANTKAGDGEFDDDTALIGRRYSPELDPKQEQESTSIAMVPLDHKGSKDMNQAYESYTGRAL</sequence>
<protein>
    <recommendedName>
        <fullName evidence="5">SUR7 protein</fullName>
    </recommendedName>
</protein>
<evidence type="ECO:0000313" key="3">
    <source>
        <dbReference type="EMBL" id="CAI0645958.1"/>
    </source>
</evidence>
<evidence type="ECO:0008006" key="5">
    <source>
        <dbReference type="Google" id="ProtNLM"/>
    </source>
</evidence>
<dbReference type="InterPro" id="IPR052413">
    <property type="entry name" value="SUR7_domain"/>
</dbReference>
<keyword evidence="2" id="KW-0812">Transmembrane</keyword>
<dbReference type="GO" id="GO:0051285">
    <property type="term" value="C:cell cortex of cell tip"/>
    <property type="evidence" value="ECO:0007669"/>
    <property type="project" value="TreeGrafter"/>
</dbReference>
<feature type="transmembrane region" description="Helical" evidence="2">
    <location>
        <begin position="12"/>
        <end position="32"/>
    </location>
</feature>
<dbReference type="GO" id="GO:0031505">
    <property type="term" value="P:fungal-type cell wall organization"/>
    <property type="evidence" value="ECO:0007669"/>
    <property type="project" value="TreeGrafter"/>
</dbReference>
<evidence type="ECO:0000313" key="4">
    <source>
        <dbReference type="Proteomes" id="UP001152533"/>
    </source>
</evidence>
<feature type="region of interest" description="Disordered" evidence="1">
    <location>
        <begin position="332"/>
        <end position="353"/>
    </location>
</feature>
<reference evidence="3" key="1">
    <citation type="submission" date="2022-08" db="EMBL/GenBank/DDBJ databases">
        <authorList>
            <person name="Giroux E."/>
            <person name="Giroux E."/>
        </authorList>
    </citation>
    <scope>NUCLEOTIDE SEQUENCE</scope>
    <source>
        <strain evidence="3">H1091258</strain>
    </source>
</reference>
<evidence type="ECO:0000256" key="2">
    <source>
        <dbReference type="SAM" id="Phobius"/>
    </source>
</evidence>
<name>A0A9W4W7N9_9PEZI</name>
<evidence type="ECO:0000256" key="1">
    <source>
        <dbReference type="SAM" id="MobiDB-lite"/>
    </source>
</evidence>
<dbReference type="GO" id="GO:0005886">
    <property type="term" value="C:plasma membrane"/>
    <property type="evidence" value="ECO:0007669"/>
    <property type="project" value="InterPro"/>
</dbReference>
<organism evidence="3 4">
    <name type="scientific">Colletotrichum noveboracense</name>
    <dbReference type="NCBI Taxonomy" id="2664923"/>
    <lineage>
        <taxon>Eukaryota</taxon>
        <taxon>Fungi</taxon>
        <taxon>Dikarya</taxon>
        <taxon>Ascomycota</taxon>
        <taxon>Pezizomycotina</taxon>
        <taxon>Sordariomycetes</taxon>
        <taxon>Hypocreomycetidae</taxon>
        <taxon>Glomerellales</taxon>
        <taxon>Glomerellaceae</taxon>
        <taxon>Colletotrichum</taxon>
        <taxon>Colletotrichum gloeosporioides species complex</taxon>
    </lineage>
</organism>
<feature type="compositionally biased region" description="Basic and acidic residues" evidence="1">
    <location>
        <begin position="332"/>
        <end position="341"/>
    </location>
</feature>